<keyword evidence="1" id="KW-1133">Transmembrane helix</keyword>
<keyword evidence="3" id="KW-1185">Reference proteome</keyword>
<keyword evidence="1" id="KW-0472">Membrane</keyword>
<accession>A0ABW0E9U4</accession>
<evidence type="ECO:0000256" key="1">
    <source>
        <dbReference type="SAM" id="Phobius"/>
    </source>
</evidence>
<dbReference type="EMBL" id="JBHSKT010000002">
    <property type="protein sequence ID" value="MFC5269820.1"/>
    <property type="molecule type" value="Genomic_DNA"/>
</dbReference>
<gene>
    <name evidence="2" type="ORF">ACFPIB_04305</name>
</gene>
<dbReference type="Proteomes" id="UP001596161">
    <property type="component" value="Unassembled WGS sequence"/>
</dbReference>
<evidence type="ECO:0000313" key="3">
    <source>
        <dbReference type="Proteomes" id="UP001596161"/>
    </source>
</evidence>
<feature type="transmembrane region" description="Helical" evidence="1">
    <location>
        <begin position="228"/>
        <end position="249"/>
    </location>
</feature>
<comment type="caution">
    <text evidence="2">The sequence shown here is derived from an EMBL/GenBank/DDBJ whole genome shotgun (WGS) entry which is preliminary data.</text>
</comment>
<protein>
    <recommendedName>
        <fullName evidence="4">DUF2029 domain-containing protein</fullName>
    </recommendedName>
</protein>
<feature type="transmembrane region" description="Helical" evidence="1">
    <location>
        <begin position="387"/>
        <end position="404"/>
    </location>
</feature>
<evidence type="ECO:0000313" key="2">
    <source>
        <dbReference type="EMBL" id="MFC5269820.1"/>
    </source>
</evidence>
<proteinExistence type="predicted"/>
<feature type="transmembrane region" description="Helical" evidence="1">
    <location>
        <begin position="261"/>
        <end position="280"/>
    </location>
</feature>
<dbReference type="RefSeq" id="WP_378016200.1">
    <property type="nucleotide sequence ID" value="NZ_JBHSKT010000002.1"/>
</dbReference>
<sequence>MKNPVQKPLSLLSLLVSALAYLALGYTVPRENFLVLTGLFGLLFGIYFYTLRSEISLKTGLTFAFLFRLLLLFSVPALSDDYFRFLWDGRLIAAGENPFLHLPDFYAAGSFRQIPGLDEILFNGLNSPHYFSVYPPVCQFIFALPTIIDPGNNLLGIMLMRGFILLAEAGSVWLLLKLLKTVELEAKKVLWYALNPLVIMELTGNLHFEALMIFFSLLAFYFYDQKRYHFSAISLALAVCSKLLPLIILPFLFKRLGLKQWIIFCAITGFTCVLLFLPFVNSELIAHFSNSLNLYFQKFEFNASVYYLLREIGWYFYGYNQIANLGPLLSFITFCTVIGLAFRENKPVFTELPKLFLLALTVHFLLATIVHPWYITTLVALSVLANSRYAIVWSALAILSYSAYQTKAYTENPWLLMFEYGGLFTAILLEKRYAFGLKNPEFAAQKNR</sequence>
<keyword evidence="1" id="KW-0812">Transmembrane</keyword>
<feature type="transmembrane region" description="Helical" evidence="1">
    <location>
        <begin position="35"/>
        <end position="52"/>
    </location>
</feature>
<organism evidence="2 3">
    <name type="scientific">Adhaeribacter terreus</name>
    <dbReference type="NCBI Taxonomy" id="529703"/>
    <lineage>
        <taxon>Bacteria</taxon>
        <taxon>Pseudomonadati</taxon>
        <taxon>Bacteroidota</taxon>
        <taxon>Cytophagia</taxon>
        <taxon>Cytophagales</taxon>
        <taxon>Hymenobacteraceae</taxon>
        <taxon>Adhaeribacter</taxon>
    </lineage>
</organism>
<feature type="transmembrane region" description="Helical" evidence="1">
    <location>
        <begin position="197"/>
        <end position="222"/>
    </location>
</feature>
<feature type="transmembrane region" description="Helical" evidence="1">
    <location>
        <begin position="154"/>
        <end position="176"/>
    </location>
</feature>
<dbReference type="Pfam" id="PF26314">
    <property type="entry name" value="MptA_B_family"/>
    <property type="match status" value="1"/>
</dbReference>
<evidence type="ECO:0008006" key="4">
    <source>
        <dbReference type="Google" id="ProtNLM"/>
    </source>
</evidence>
<feature type="transmembrane region" description="Helical" evidence="1">
    <location>
        <begin position="59"/>
        <end position="78"/>
    </location>
</feature>
<feature type="transmembrane region" description="Helical" evidence="1">
    <location>
        <begin position="355"/>
        <end position="375"/>
    </location>
</feature>
<name>A0ABW0E9U4_9BACT</name>
<reference evidence="3" key="1">
    <citation type="journal article" date="2019" name="Int. J. Syst. Evol. Microbiol.">
        <title>The Global Catalogue of Microorganisms (GCM) 10K type strain sequencing project: providing services to taxonomists for standard genome sequencing and annotation.</title>
        <authorList>
            <consortium name="The Broad Institute Genomics Platform"/>
            <consortium name="The Broad Institute Genome Sequencing Center for Infectious Disease"/>
            <person name="Wu L."/>
            <person name="Ma J."/>
        </authorList>
    </citation>
    <scope>NUCLEOTIDE SEQUENCE [LARGE SCALE GENOMIC DNA]</scope>
    <source>
        <strain evidence="3">KACC 12602</strain>
    </source>
</reference>
<feature type="transmembrane region" description="Helical" evidence="1">
    <location>
        <begin position="322"/>
        <end position="343"/>
    </location>
</feature>